<evidence type="ECO:0000256" key="1">
    <source>
        <dbReference type="SAM" id="MobiDB-lite"/>
    </source>
</evidence>
<dbReference type="EMBL" id="PKPP01001203">
    <property type="protein sequence ID" value="PWA84685.1"/>
    <property type="molecule type" value="Genomic_DNA"/>
</dbReference>
<keyword evidence="2" id="KW-0378">Hydrolase</keyword>
<accession>A0A2U1PG04</accession>
<dbReference type="AlphaFoldDB" id="A0A2U1PG04"/>
<evidence type="ECO:0000313" key="3">
    <source>
        <dbReference type="Proteomes" id="UP000245207"/>
    </source>
</evidence>
<organism evidence="2 3">
    <name type="scientific">Artemisia annua</name>
    <name type="common">Sweet wormwood</name>
    <dbReference type="NCBI Taxonomy" id="35608"/>
    <lineage>
        <taxon>Eukaryota</taxon>
        <taxon>Viridiplantae</taxon>
        <taxon>Streptophyta</taxon>
        <taxon>Embryophyta</taxon>
        <taxon>Tracheophyta</taxon>
        <taxon>Spermatophyta</taxon>
        <taxon>Magnoliopsida</taxon>
        <taxon>eudicotyledons</taxon>
        <taxon>Gunneridae</taxon>
        <taxon>Pentapetalae</taxon>
        <taxon>asterids</taxon>
        <taxon>campanulids</taxon>
        <taxon>Asterales</taxon>
        <taxon>Asteraceae</taxon>
        <taxon>Asteroideae</taxon>
        <taxon>Anthemideae</taxon>
        <taxon>Artemisiinae</taxon>
        <taxon>Artemisia</taxon>
    </lineage>
</organism>
<name>A0A2U1PG04_ARTAN</name>
<dbReference type="OrthoDB" id="1928976at2759"/>
<keyword evidence="2" id="KW-0067">ATP-binding</keyword>
<feature type="region of interest" description="Disordered" evidence="1">
    <location>
        <begin position="295"/>
        <end position="336"/>
    </location>
</feature>
<reference evidence="2 3" key="1">
    <citation type="journal article" date="2018" name="Mol. Plant">
        <title>The genome of Artemisia annua provides insight into the evolution of Asteraceae family and artemisinin biosynthesis.</title>
        <authorList>
            <person name="Shen Q."/>
            <person name="Zhang L."/>
            <person name="Liao Z."/>
            <person name="Wang S."/>
            <person name="Yan T."/>
            <person name="Shi P."/>
            <person name="Liu M."/>
            <person name="Fu X."/>
            <person name="Pan Q."/>
            <person name="Wang Y."/>
            <person name="Lv Z."/>
            <person name="Lu X."/>
            <person name="Zhang F."/>
            <person name="Jiang W."/>
            <person name="Ma Y."/>
            <person name="Chen M."/>
            <person name="Hao X."/>
            <person name="Li L."/>
            <person name="Tang Y."/>
            <person name="Lv G."/>
            <person name="Zhou Y."/>
            <person name="Sun X."/>
            <person name="Brodelius P.E."/>
            <person name="Rose J.K.C."/>
            <person name="Tang K."/>
        </authorList>
    </citation>
    <scope>NUCLEOTIDE SEQUENCE [LARGE SCALE GENOMIC DNA]</scope>
    <source>
        <strain evidence="3">cv. Huhao1</strain>
        <tissue evidence="2">Leaf</tissue>
    </source>
</reference>
<comment type="caution">
    <text evidence="2">The sequence shown here is derived from an EMBL/GenBank/DDBJ whole genome shotgun (WGS) entry which is preliminary data.</text>
</comment>
<dbReference type="PANTHER" id="PTHR45786">
    <property type="entry name" value="DNA BINDING PROTEIN-LIKE"/>
    <property type="match status" value="1"/>
</dbReference>
<dbReference type="GO" id="GO:0004386">
    <property type="term" value="F:helicase activity"/>
    <property type="evidence" value="ECO:0007669"/>
    <property type="project" value="UniProtKB-KW"/>
</dbReference>
<protein>
    <submittedName>
        <fullName evidence="2">Helitron helicase-like domain-containing protein</fullName>
    </submittedName>
</protein>
<evidence type="ECO:0000313" key="2">
    <source>
        <dbReference type="EMBL" id="PWA84685.1"/>
    </source>
</evidence>
<keyword evidence="2" id="KW-0547">Nucleotide-binding</keyword>
<dbReference type="Proteomes" id="UP000245207">
    <property type="component" value="Unassembled WGS sequence"/>
</dbReference>
<keyword evidence="2" id="KW-0347">Helicase</keyword>
<feature type="compositionally biased region" description="Basic residues" evidence="1">
    <location>
        <begin position="310"/>
        <end position="324"/>
    </location>
</feature>
<dbReference type="PANTHER" id="PTHR45786:SF74">
    <property type="entry name" value="ATP-DEPENDENT DNA HELICASE"/>
    <property type="match status" value="1"/>
</dbReference>
<feature type="region of interest" description="Disordered" evidence="1">
    <location>
        <begin position="213"/>
        <end position="239"/>
    </location>
</feature>
<sequence>MKRKKKNAHVNLCESSTANNAIAFDASGNPPLRRNSRLYKGNMQQQNTSDVDLSSVAEGNVQQLDQALTLDGVFKSKRLKQAMSAASCHSAVANNSISNLNIRGHLLESHIGTPSGQAHCPQSDNANHDVFFHHGVSPCKTSRGALNQTTKIKQNCGNKNHPHKVEAQSMSAVNLPFLQADKGTCHNAPGAPVCASIQHPSLQINEEQTLKSAPHMHENRTKARATANTSRRRVRQQQLTTRSNVCVGESSISKIKMHLLFHSVFGKNVCHSVVQGILLLLLLTTHLSKQMKVHKQTVDPTTHVHENRTKATRTGRTSTRRVRQQRSTTRSSFCVGESSASRNQGASPVYEDLGDCTYTCRYCKAAFWHGERLKGHRSYSRQPEYHLCCRGGKVLMQPEPDPPEYIKNMLANPNFMHNVRAYNQMLTMTSFGATIDSTINQGRGPYVFKVSGQIYHWIGSLCPTGDDDPCFLQLYVYDTQNEVRNRMNHFKGSERAALDPAIVEGLIHFLDHHNELVQIFRTARDKCAEADVPDFKVRLYNGDGARTYELPTSDALGAIVFNSGPTTESDYDVIIEYKDGPPKRINKLHQSYMSLQFPLIFIYGQPGYHTKLKLRSADPNEKMKRVSMNAFYTYQLHPRHDHFLNAAVHLAM</sequence>
<proteinExistence type="predicted"/>
<dbReference type="STRING" id="35608.A0A2U1PG04"/>
<keyword evidence="3" id="KW-1185">Reference proteome</keyword>
<gene>
    <name evidence="2" type="ORF">CTI12_AA157330</name>
</gene>